<gene>
    <name evidence="2" type="ORF">GCM10011588_54440</name>
</gene>
<evidence type="ECO:0000313" key="3">
    <source>
        <dbReference type="Proteomes" id="UP000638263"/>
    </source>
</evidence>
<reference evidence="2" key="1">
    <citation type="journal article" date="2014" name="Int. J. Syst. Evol. Microbiol.">
        <title>Complete genome sequence of Corynebacterium casei LMG S-19264T (=DSM 44701T), isolated from a smear-ripened cheese.</title>
        <authorList>
            <consortium name="US DOE Joint Genome Institute (JGI-PGF)"/>
            <person name="Walter F."/>
            <person name="Albersmeier A."/>
            <person name="Kalinowski J."/>
            <person name="Ruckert C."/>
        </authorList>
    </citation>
    <scope>NUCLEOTIDE SEQUENCE</scope>
    <source>
        <strain evidence="2">CGMCC 4.3508</strain>
    </source>
</reference>
<reference evidence="2" key="2">
    <citation type="submission" date="2020-09" db="EMBL/GenBank/DDBJ databases">
        <authorList>
            <person name="Sun Q."/>
            <person name="Zhou Y."/>
        </authorList>
    </citation>
    <scope>NUCLEOTIDE SEQUENCE</scope>
    <source>
        <strain evidence="2">CGMCC 4.3508</strain>
    </source>
</reference>
<accession>A0A917VXN1</accession>
<evidence type="ECO:0000256" key="1">
    <source>
        <dbReference type="SAM" id="MobiDB-lite"/>
    </source>
</evidence>
<name>A0A917VXN1_9NOCA</name>
<proteinExistence type="predicted"/>
<evidence type="ECO:0008006" key="4">
    <source>
        <dbReference type="Google" id="ProtNLM"/>
    </source>
</evidence>
<organism evidence="2 3">
    <name type="scientific">Nocardia jinanensis</name>
    <dbReference type="NCBI Taxonomy" id="382504"/>
    <lineage>
        <taxon>Bacteria</taxon>
        <taxon>Bacillati</taxon>
        <taxon>Actinomycetota</taxon>
        <taxon>Actinomycetes</taxon>
        <taxon>Mycobacteriales</taxon>
        <taxon>Nocardiaceae</taxon>
        <taxon>Nocardia</taxon>
    </lineage>
</organism>
<comment type="caution">
    <text evidence="2">The sequence shown here is derived from an EMBL/GenBank/DDBJ whole genome shotgun (WGS) entry which is preliminary data.</text>
</comment>
<keyword evidence="3" id="KW-1185">Reference proteome</keyword>
<feature type="compositionally biased region" description="Basic and acidic residues" evidence="1">
    <location>
        <begin position="58"/>
        <end position="74"/>
    </location>
</feature>
<protein>
    <recommendedName>
        <fullName evidence="4">DUF4254 domain-containing protein</fullName>
    </recommendedName>
</protein>
<dbReference type="AlphaFoldDB" id="A0A917VXN1"/>
<feature type="region of interest" description="Disordered" evidence="1">
    <location>
        <begin position="48"/>
        <end position="92"/>
    </location>
</feature>
<sequence>MPVTAPGPTTDFSVETERFIPQRSLAKVRLTNACSAVSRAGKWMFVGPRLRGRSRNPGAERDTHGSARRTERGVTVRRTRPGPGASSLPSPTELLYAVGGRKAEGPVCSLASALSESYRLESGSSGNPAQSRRRILIAEINSWSSEYLPAPRAGIRVYERTLGELIDVIAEGAARAFHLLRNDDPAGELMHAEWTRLAELQIAYRDLVHDIETGRCCLPGEKHRWAEPAQTRSRSPIDTGERL</sequence>
<evidence type="ECO:0000313" key="2">
    <source>
        <dbReference type="EMBL" id="GGL32733.1"/>
    </source>
</evidence>
<dbReference type="Proteomes" id="UP000638263">
    <property type="component" value="Unassembled WGS sequence"/>
</dbReference>
<dbReference type="EMBL" id="BMMH01000014">
    <property type="protein sequence ID" value="GGL32733.1"/>
    <property type="molecule type" value="Genomic_DNA"/>
</dbReference>